<dbReference type="InterPro" id="IPR052032">
    <property type="entry name" value="ATP-dep_AA_Ligase"/>
</dbReference>
<dbReference type="Proteomes" id="UP001595816">
    <property type="component" value="Unassembled WGS sequence"/>
</dbReference>
<dbReference type="Gene3D" id="3.30.470.20">
    <property type="entry name" value="ATP-grasp fold, B domain"/>
    <property type="match status" value="1"/>
</dbReference>
<evidence type="ECO:0000256" key="4">
    <source>
        <dbReference type="PROSITE-ProRule" id="PRU00409"/>
    </source>
</evidence>
<keyword evidence="3 4" id="KW-0067">ATP-binding</keyword>
<dbReference type="EMBL" id="JBHSAY010000009">
    <property type="protein sequence ID" value="MFC4132838.1"/>
    <property type="molecule type" value="Genomic_DNA"/>
</dbReference>
<proteinExistence type="predicted"/>
<evidence type="ECO:0000259" key="5">
    <source>
        <dbReference type="PROSITE" id="PS50975"/>
    </source>
</evidence>
<accession>A0ABV8LQN1</accession>
<dbReference type="SUPFAM" id="SSF56059">
    <property type="entry name" value="Glutathione synthetase ATP-binding domain-like"/>
    <property type="match status" value="1"/>
</dbReference>
<evidence type="ECO:0000313" key="7">
    <source>
        <dbReference type="Proteomes" id="UP001595816"/>
    </source>
</evidence>
<dbReference type="PROSITE" id="PS50975">
    <property type="entry name" value="ATP_GRASP"/>
    <property type="match status" value="1"/>
</dbReference>
<gene>
    <name evidence="6" type="ORF">ACFOZ4_19690</name>
</gene>
<dbReference type="PANTHER" id="PTHR43585:SF2">
    <property type="entry name" value="ATP-GRASP ENZYME FSQD"/>
    <property type="match status" value="1"/>
</dbReference>
<evidence type="ECO:0000313" key="6">
    <source>
        <dbReference type="EMBL" id="MFC4132838.1"/>
    </source>
</evidence>
<comment type="caution">
    <text evidence="6">The sequence shown here is derived from an EMBL/GenBank/DDBJ whole genome shotgun (WGS) entry which is preliminary data.</text>
</comment>
<dbReference type="RefSeq" id="WP_253752448.1">
    <property type="nucleotide sequence ID" value="NZ_JAMZDZ010000001.1"/>
</dbReference>
<evidence type="ECO:0000256" key="2">
    <source>
        <dbReference type="ARBA" id="ARBA00022741"/>
    </source>
</evidence>
<keyword evidence="7" id="KW-1185">Reference proteome</keyword>
<feature type="domain" description="ATP-grasp" evidence="5">
    <location>
        <begin position="104"/>
        <end position="287"/>
    </location>
</feature>
<name>A0ABV8LQN1_9ACTN</name>
<evidence type="ECO:0000256" key="3">
    <source>
        <dbReference type="ARBA" id="ARBA00022840"/>
    </source>
</evidence>
<organism evidence="6 7">
    <name type="scientific">Hamadaea flava</name>
    <dbReference type="NCBI Taxonomy" id="1742688"/>
    <lineage>
        <taxon>Bacteria</taxon>
        <taxon>Bacillati</taxon>
        <taxon>Actinomycetota</taxon>
        <taxon>Actinomycetes</taxon>
        <taxon>Micromonosporales</taxon>
        <taxon>Micromonosporaceae</taxon>
        <taxon>Hamadaea</taxon>
    </lineage>
</organism>
<sequence length="354" mass="38651">MKIAVLHARQPLTTDLREVFPEAECVVISAGEPAVREDVDGESPPVIRADRGDWAAVLAEVRPDEVVTNDEYALADCAGLRGLLGLAARLPAYPLNYLDKVTMKRELAAAGITVPRFVAFEPMVARTEAEVLTRVGLPVVVKPRQEANSRGVRVLRTVAELRDWLAAHEGEAGWEAEEFVLGVGHHVNSVVRTRHVEPVQVGRYLGPLLDLPIGSMSVRYDSLHELNERVVAALGYAEMVVHTELIVREGVPVVVEVAGRAPGGDVPRMAVRHAGINLEAAHLRLQAGLPIDSPHRTDLDAAWVWRRPGELPPVTSPHEVYRRSTIDSVVLWNSDPAELERDAVLLSRPTGGTP</sequence>
<keyword evidence="2 4" id="KW-0547">Nucleotide-binding</keyword>
<keyword evidence="1" id="KW-0436">Ligase</keyword>
<dbReference type="PANTHER" id="PTHR43585">
    <property type="entry name" value="FUMIPYRROLE BIOSYNTHESIS PROTEIN C"/>
    <property type="match status" value="1"/>
</dbReference>
<dbReference type="InterPro" id="IPR011761">
    <property type="entry name" value="ATP-grasp"/>
</dbReference>
<reference evidence="7" key="1">
    <citation type="journal article" date="2019" name="Int. J. Syst. Evol. Microbiol.">
        <title>The Global Catalogue of Microorganisms (GCM) 10K type strain sequencing project: providing services to taxonomists for standard genome sequencing and annotation.</title>
        <authorList>
            <consortium name="The Broad Institute Genomics Platform"/>
            <consortium name="The Broad Institute Genome Sequencing Center for Infectious Disease"/>
            <person name="Wu L."/>
            <person name="Ma J."/>
        </authorList>
    </citation>
    <scope>NUCLEOTIDE SEQUENCE [LARGE SCALE GENOMIC DNA]</scope>
    <source>
        <strain evidence="7">CGMCC 4.7289</strain>
    </source>
</reference>
<evidence type="ECO:0000256" key="1">
    <source>
        <dbReference type="ARBA" id="ARBA00022598"/>
    </source>
</evidence>
<protein>
    <submittedName>
        <fullName evidence="6">Acetyl-CoA carboxylase biotin carboxylase subunit family protein</fullName>
    </submittedName>
</protein>